<keyword evidence="3" id="KW-1185">Reference proteome</keyword>
<name>A0A284RD92_ARMOS</name>
<feature type="compositionally biased region" description="Basic and acidic residues" evidence="1">
    <location>
        <begin position="69"/>
        <end position="85"/>
    </location>
</feature>
<evidence type="ECO:0000313" key="3">
    <source>
        <dbReference type="Proteomes" id="UP000219338"/>
    </source>
</evidence>
<reference evidence="3" key="1">
    <citation type="journal article" date="2017" name="Nat. Ecol. Evol.">
        <title>Genome expansion and lineage-specific genetic innovations in the forest pathogenic fungi Armillaria.</title>
        <authorList>
            <person name="Sipos G."/>
            <person name="Prasanna A.N."/>
            <person name="Walter M.C."/>
            <person name="O'Connor E."/>
            <person name="Balint B."/>
            <person name="Krizsan K."/>
            <person name="Kiss B."/>
            <person name="Hess J."/>
            <person name="Varga T."/>
            <person name="Slot J."/>
            <person name="Riley R."/>
            <person name="Boka B."/>
            <person name="Rigling D."/>
            <person name="Barry K."/>
            <person name="Lee J."/>
            <person name="Mihaltcheva S."/>
            <person name="LaButti K."/>
            <person name="Lipzen A."/>
            <person name="Waldron R."/>
            <person name="Moloney N.M."/>
            <person name="Sperisen C."/>
            <person name="Kredics L."/>
            <person name="Vagvoelgyi C."/>
            <person name="Patrignani A."/>
            <person name="Fitzpatrick D."/>
            <person name="Nagy I."/>
            <person name="Doyle S."/>
            <person name="Anderson J.B."/>
            <person name="Grigoriev I.V."/>
            <person name="Gueldener U."/>
            <person name="Muensterkoetter M."/>
            <person name="Nagy L.G."/>
        </authorList>
    </citation>
    <scope>NUCLEOTIDE SEQUENCE [LARGE SCALE GENOMIC DNA]</scope>
    <source>
        <strain evidence="3">C18/9</strain>
    </source>
</reference>
<evidence type="ECO:0000313" key="2">
    <source>
        <dbReference type="EMBL" id="SJL06726.1"/>
    </source>
</evidence>
<protein>
    <submittedName>
        <fullName evidence="2">Uncharacterized protein</fullName>
    </submittedName>
</protein>
<accession>A0A284RD92</accession>
<dbReference type="OrthoDB" id="3062456at2759"/>
<dbReference type="Proteomes" id="UP000219338">
    <property type="component" value="Unassembled WGS sequence"/>
</dbReference>
<gene>
    <name evidence="2" type="ORF">ARMOST_10068</name>
</gene>
<dbReference type="EMBL" id="FUEG01000007">
    <property type="protein sequence ID" value="SJL06726.1"/>
    <property type="molecule type" value="Genomic_DNA"/>
</dbReference>
<feature type="region of interest" description="Disordered" evidence="1">
    <location>
        <begin position="69"/>
        <end position="155"/>
    </location>
</feature>
<organism evidence="2 3">
    <name type="scientific">Armillaria ostoyae</name>
    <name type="common">Armillaria root rot fungus</name>
    <dbReference type="NCBI Taxonomy" id="47428"/>
    <lineage>
        <taxon>Eukaryota</taxon>
        <taxon>Fungi</taxon>
        <taxon>Dikarya</taxon>
        <taxon>Basidiomycota</taxon>
        <taxon>Agaricomycotina</taxon>
        <taxon>Agaricomycetes</taxon>
        <taxon>Agaricomycetidae</taxon>
        <taxon>Agaricales</taxon>
        <taxon>Marasmiineae</taxon>
        <taxon>Physalacriaceae</taxon>
        <taxon>Armillaria</taxon>
    </lineage>
</organism>
<sequence length="267" mass="29744">MAKLNPPALLSMGSMKSATSTSVTMPEMEEFVMPSEEKIFKFKEEQESANLTIDDWCRLLSAVEEEEEAKFSKEDKGKGKAHEHNQGFSSPPLRTQLFAATGATDQSTNWREKNGARGPSGPQDNRGPGGPTGPPELPGGRGPPGNPRGGGSPPDSIYGNYIATIKLEFKIDNIAKWDGNGDTALDWFWEIKELAKLEEYIPQALGKFLPLALERGSDVQKWFLALGMTTQGRMRQDHDSFIQGVWDLFLGDLWLTKIQFKYRMQLF</sequence>
<evidence type="ECO:0000256" key="1">
    <source>
        <dbReference type="SAM" id="MobiDB-lite"/>
    </source>
</evidence>
<dbReference type="STRING" id="47428.A0A284RD92"/>
<feature type="region of interest" description="Disordered" evidence="1">
    <location>
        <begin position="1"/>
        <end position="23"/>
    </location>
</feature>
<proteinExistence type="predicted"/>
<feature type="compositionally biased region" description="Polar residues" evidence="1">
    <location>
        <begin position="14"/>
        <end position="23"/>
    </location>
</feature>
<dbReference type="AlphaFoldDB" id="A0A284RD92"/>
<feature type="compositionally biased region" description="Gly residues" evidence="1">
    <location>
        <begin position="139"/>
        <end position="152"/>
    </location>
</feature>